<keyword evidence="3" id="KW-0813">Transport</keyword>
<comment type="caution">
    <text evidence="9">The sequence shown here is derived from an EMBL/GenBank/DDBJ whole genome shotgun (WGS) entry which is preliminary data.</text>
</comment>
<keyword evidence="10" id="KW-1185">Reference proteome</keyword>
<feature type="transmembrane region" description="Helical" evidence="8">
    <location>
        <begin position="235"/>
        <end position="261"/>
    </location>
</feature>
<keyword evidence="5 8" id="KW-0812">Transmembrane</keyword>
<evidence type="ECO:0000313" key="9">
    <source>
        <dbReference type="EMBL" id="MCU6795613.1"/>
    </source>
</evidence>
<feature type="transmembrane region" description="Helical" evidence="8">
    <location>
        <begin position="6"/>
        <end position="39"/>
    </location>
</feature>
<gene>
    <name evidence="9" type="ORF">OB236_26215</name>
</gene>
<evidence type="ECO:0000256" key="5">
    <source>
        <dbReference type="ARBA" id="ARBA00022692"/>
    </source>
</evidence>
<name>A0ABT2ULU2_9BACL</name>
<evidence type="ECO:0000256" key="4">
    <source>
        <dbReference type="ARBA" id="ARBA00022475"/>
    </source>
</evidence>
<dbReference type="InterPro" id="IPR037294">
    <property type="entry name" value="ABC_BtuC-like"/>
</dbReference>
<keyword evidence="4" id="KW-1003">Cell membrane</keyword>
<dbReference type="CDD" id="cd06550">
    <property type="entry name" value="TM_ABC_iron-siderophores_like"/>
    <property type="match status" value="1"/>
</dbReference>
<dbReference type="Gene3D" id="1.10.3470.10">
    <property type="entry name" value="ABC transporter involved in vitamin B12 uptake, BtuC"/>
    <property type="match status" value="1"/>
</dbReference>
<feature type="transmembrane region" description="Helical" evidence="8">
    <location>
        <begin position="60"/>
        <end position="78"/>
    </location>
</feature>
<feature type="transmembrane region" description="Helical" evidence="8">
    <location>
        <begin position="115"/>
        <end position="134"/>
    </location>
</feature>
<evidence type="ECO:0000256" key="2">
    <source>
        <dbReference type="ARBA" id="ARBA00007935"/>
    </source>
</evidence>
<dbReference type="Proteomes" id="UP001652445">
    <property type="component" value="Unassembled WGS sequence"/>
</dbReference>
<dbReference type="EMBL" id="JAOQIO010000094">
    <property type="protein sequence ID" value="MCU6795613.1"/>
    <property type="molecule type" value="Genomic_DNA"/>
</dbReference>
<accession>A0ABT2ULU2</accession>
<comment type="similarity">
    <text evidence="2">Belongs to the binding-protein-dependent transport system permease family. FecCD subfamily.</text>
</comment>
<sequence>MGKALWISAAGLIILLFVLFLSVSLGSTNLSLSTIWASIFHNDGSRAHIILQNVRIPRMIVTAFVGANLAVAGALMQAVTRNVLASPGIFGINAGAAAAVVFLTVQVPFLSSGNMVYAAFVGGASAAVVVYAMASVFKGNHMEVHLALTGVAVQAILSALTQGMIIFNETQMDRVLFWLAGSVSSRKWEHAELIMLWSVPALLAAFSFGRAASVLSLGEELARALGQRIMITRSLMAIIVIVLAGVSVSIAGPIGFVGLIVPHIVRYLIGVDYRLVLPLSALFGSIMLVLADLASRYIVFPYETPVGVVTALIGTPFFIYLARRRKKEGK</sequence>
<evidence type="ECO:0000256" key="7">
    <source>
        <dbReference type="ARBA" id="ARBA00023136"/>
    </source>
</evidence>
<evidence type="ECO:0000256" key="6">
    <source>
        <dbReference type="ARBA" id="ARBA00022989"/>
    </source>
</evidence>
<feature type="transmembrane region" description="Helical" evidence="8">
    <location>
        <begin position="273"/>
        <end position="298"/>
    </location>
</feature>
<evidence type="ECO:0000256" key="3">
    <source>
        <dbReference type="ARBA" id="ARBA00022448"/>
    </source>
</evidence>
<evidence type="ECO:0000256" key="1">
    <source>
        <dbReference type="ARBA" id="ARBA00004651"/>
    </source>
</evidence>
<evidence type="ECO:0000313" key="10">
    <source>
        <dbReference type="Proteomes" id="UP001652445"/>
    </source>
</evidence>
<feature type="transmembrane region" description="Helical" evidence="8">
    <location>
        <begin position="84"/>
        <end position="103"/>
    </location>
</feature>
<protein>
    <submittedName>
        <fullName evidence="9">Iron ABC transporter permease</fullName>
    </submittedName>
</protein>
<proteinExistence type="inferred from homology"/>
<organism evidence="9 10">
    <name type="scientific">Paenibacillus baimaensis</name>
    <dbReference type="NCBI Taxonomy" id="2982185"/>
    <lineage>
        <taxon>Bacteria</taxon>
        <taxon>Bacillati</taxon>
        <taxon>Bacillota</taxon>
        <taxon>Bacilli</taxon>
        <taxon>Bacillales</taxon>
        <taxon>Paenibacillaceae</taxon>
        <taxon>Paenibacillus</taxon>
    </lineage>
</organism>
<dbReference type="PANTHER" id="PTHR30472">
    <property type="entry name" value="FERRIC ENTEROBACTIN TRANSPORT SYSTEM PERMEASE PROTEIN"/>
    <property type="match status" value="1"/>
</dbReference>
<dbReference type="SUPFAM" id="SSF81345">
    <property type="entry name" value="ABC transporter involved in vitamin B12 uptake, BtuC"/>
    <property type="match status" value="1"/>
</dbReference>
<keyword evidence="7 8" id="KW-0472">Membrane</keyword>
<comment type="subcellular location">
    <subcellularLocation>
        <location evidence="1">Cell membrane</location>
        <topology evidence="1">Multi-pass membrane protein</topology>
    </subcellularLocation>
</comment>
<dbReference type="Pfam" id="PF01032">
    <property type="entry name" value="FecCD"/>
    <property type="match status" value="1"/>
</dbReference>
<feature type="transmembrane region" description="Helical" evidence="8">
    <location>
        <begin position="146"/>
        <end position="167"/>
    </location>
</feature>
<keyword evidence="6 8" id="KW-1133">Transmembrane helix</keyword>
<reference evidence="9 10" key="1">
    <citation type="submission" date="2022-09" db="EMBL/GenBank/DDBJ databases">
        <authorList>
            <person name="Han X.L."/>
            <person name="Wang Q."/>
            <person name="Lu T."/>
        </authorList>
    </citation>
    <scope>NUCLEOTIDE SEQUENCE [LARGE SCALE GENOMIC DNA]</scope>
    <source>
        <strain evidence="9 10">WQ 127069</strain>
    </source>
</reference>
<feature type="transmembrane region" description="Helical" evidence="8">
    <location>
        <begin position="304"/>
        <end position="322"/>
    </location>
</feature>
<dbReference type="InterPro" id="IPR000522">
    <property type="entry name" value="ABC_transptr_permease_BtuC"/>
</dbReference>
<dbReference type="PANTHER" id="PTHR30472:SF1">
    <property type="entry name" value="FE(3+) DICITRATE TRANSPORT SYSTEM PERMEASE PROTEIN FECC-RELATED"/>
    <property type="match status" value="1"/>
</dbReference>
<evidence type="ECO:0000256" key="8">
    <source>
        <dbReference type="SAM" id="Phobius"/>
    </source>
</evidence>
<dbReference type="RefSeq" id="WP_262686625.1">
    <property type="nucleotide sequence ID" value="NZ_JAOQIO010000094.1"/>
</dbReference>